<evidence type="ECO:0000313" key="2">
    <source>
        <dbReference type="Proteomes" id="UP000219020"/>
    </source>
</evidence>
<dbReference type="Proteomes" id="UP000219020">
    <property type="component" value="Unassembled WGS sequence"/>
</dbReference>
<gene>
    <name evidence="1" type="ORF">BTN49_3163</name>
</gene>
<keyword evidence="2" id="KW-1185">Reference proteome</keyword>
<evidence type="ECO:0000313" key="1">
    <source>
        <dbReference type="EMBL" id="PCS21275.1"/>
    </source>
</evidence>
<organism evidence="1 2">
    <name type="scientific">Candidatus Enterovibrio escicola</name>
    <dbReference type="NCBI Taxonomy" id="1927127"/>
    <lineage>
        <taxon>Bacteria</taxon>
        <taxon>Pseudomonadati</taxon>
        <taxon>Pseudomonadota</taxon>
        <taxon>Gammaproteobacteria</taxon>
        <taxon>Vibrionales</taxon>
        <taxon>Vibrionaceae</taxon>
        <taxon>Enterovibrio</taxon>
    </lineage>
</organism>
<dbReference type="AlphaFoldDB" id="A0A2A5SZE6"/>
<name>A0A2A5SZE6_9GAMM</name>
<dbReference type="EMBL" id="NBYY01000036">
    <property type="protein sequence ID" value="PCS21275.1"/>
    <property type="molecule type" value="Genomic_DNA"/>
</dbReference>
<sequence length="47" mass="5467">MRLSQQVDHKADTTTVLRMLDLGYFFIPVIRHYFDLANATLVVDNEV</sequence>
<reference evidence="2" key="1">
    <citation type="submission" date="2017-04" db="EMBL/GenBank/DDBJ databases">
        <title>Genome evolution of the luminous symbionts of deep sea anglerfish.</title>
        <authorList>
            <person name="Hendry T.A."/>
        </authorList>
    </citation>
    <scope>NUCLEOTIDE SEQUENCE [LARGE SCALE GENOMIC DNA]</scope>
</reference>
<protein>
    <submittedName>
        <fullName evidence="1">Uncharacterized protein</fullName>
    </submittedName>
</protein>
<accession>A0A2A5SZE6</accession>
<comment type="caution">
    <text evidence="1">The sequence shown here is derived from an EMBL/GenBank/DDBJ whole genome shotgun (WGS) entry which is preliminary data.</text>
</comment>
<proteinExistence type="predicted"/>